<dbReference type="Proteomes" id="UP000636505">
    <property type="component" value="Unassembled WGS sequence"/>
</dbReference>
<dbReference type="GO" id="GO:0006285">
    <property type="term" value="P:base-excision repair, AP site formation"/>
    <property type="evidence" value="ECO:0007669"/>
    <property type="project" value="TreeGrafter"/>
</dbReference>
<dbReference type="InterPro" id="IPR051912">
    <property type="entry name" value="Alkylbase_DNA_Glycosylase/TA"/>
</dbReference>
<dbReference type="GO" id="GO:0003700">
    <property type="term" value="F:DNA-binding transcription factor activity"/>
    <property type="evidence" value="ECO:0007669"/>
    <property type="project" value="InterPro"/>
</dbReference>
<comment type="catalytic activity">
    <reaction evidence="1">
        <text>Hydrolysis of alkylated DNA, releasing 3-methyladenine, 3-methylguanine, 7-methylguanine and 7-methyladenine.</text>
        <dbReference type="EC" id="3.2.2.21"/>
    </reaction>
</comment>
<keyword evidence="7" id="KW-0010">Activator</keyword>
<evidence type="ECO:0000256" key="4">
    <source>
        <dbReference type="ARBA" id="ARBA00022603"/>
    </source>
</evidence>
<dbReference type="Gene3D" id="3.40.10.10">
    <property type="entry name" value="DNA Methylphosphotriester Repair Domain"/>
    <property type="match status" value="1"/>
</dbReference>
<dbReference type="EC" id="3.2.2.21" evidence="3"/>
<dbReference type="InterPro" id="IPR037046">
    <property type="entry name" value="AlkA_N_sf"/>
</dbReference>
<dbReference type="GO" id="GO:0006307">
    <property type="term" value="P:DNA alkylation repair"/>
    <property type="evidence" value="ECO:0007669"/>
    <property type="project" value="TreeGrafter"/>
</dbReference>
<dbReference type="Gene3D" id="3.30.310.20">
    <property type="entry name" value="DNA-3-methyladenine glycosylase AlkA, N-terminal domain"/>
    <property type="match status" value="1"/>
</dbReference>
<dbReference type="SUPFAM" id="SSF55945">
    <property type="entry name" value="TATA-box binding protein-like"/>
    <property type="match status" value="1"/>
</dbReference>
<dbReference type="GO" id="GO:0043565">
    <property type="term" value="F:sequence-specific DNA binding"/>
    <property type="evidence" value="ECO:0007669"/>
    <property type="project" value="InterPro"/>
</dbReference>
<dbReference type="GO" id="GO:0008725">
    <property type="term" value="F:DNA-3-methyladenine glycosylase activity"/>
    <property type="evidence" value="ECO:0007669"/>
    <property type="project" value="TreeGrafter"/>
</dbReference>
<dbReference type="Pfam" id="PF00730">
    <property type="entry name" value="HhH-GPD"/>
    <property type="match status" value="1"/>
</dbReference>
<dbReference type="SMART" id="SM00342">
    <property type="entry name" value="HTH_ARAC"/>
    <property type="match status" value="1"/>
</dbReference>
<dbReference type="InterPro" id="IPR004026">
    <property type="entry name" value="Ada_DNA_repair_Zn-bd"/>
</dbReference>
<keyword evidence="12" id="KW-1185">Reference proteome</keyword>
<dbReference type="Pfam" id="PF02805">
    <property type="entry name" value="Ada_Zn_binding"/>
    <property type="match status" value="1"/>
</dbReference>
<dbReference type="SUPFAM" id="SSF57884">
    <property type="entry name" value="Ada DNA repair protein, N-terminal domain (N-Ada 10)"/>
    <property type="match status" value="1"/>
</dbReference>
<dbReference type="SMART" id="SM01009">
    <property type="entry name" value="AlkA_N"/>
    <property type="match status" value="1"/>
</dbReference>
<proteinExistence type="predicted"/>
<evidence type="ECO:0000256" key="5">
    <source>
        <dbReference type="ARBA" id="ARBA00022763"/>
    </source>
</evidence>
<organism evidence="11 12">
    <name type="scientific">Vasconcelosia minhoensis LEGE 07310</name>
    <dbReference type="NCBI Taxonomy" id="915328"/>
    <lineage>
        <taxon>Bacteria</taxon>
        <taxon>Bacillati</taxon>
        <taxon>Cyanobacteriota</taxon>
        <taxon>Cyanophyceae</taxon>
        <taxon>Nodosilineales</taxon>
        <taxon>Cymatolegaceae</taxon>
        <taxon>Vasconcelosia</taxon>
        <taxon>Vasconcelosia minhoensis</taxon>
    </lineage>
</organism>
<dbReference type="PROSITE" id="PS01124">
    <property type="entry name" value="HTH_ARAC_FAMILY_2"/>
    <property type="match status" value="1"/>
</dbReference>
<dbReference type="Gene3D" id="1.10.10.60">
    <property type="entry name" value="Homeodomain-like"/>
    <property type="match status" value="1"/>
</dbReference>
<dbReference type="EMBL" id="JADEXG010000002">
    <property type="protein sequence ID" value="MBE9075971.1"/>
    <property type="molecule type" value="Genomic_DNA"/>
</dbReference>
<dbReference type="Pfam" id="PF12833">
    <property type="entry name" value="HTH_18"/>
    <property type="match status" value="1"/>
</dbReference>
<protein>
    <recommendedName>
        <fullName evidence="3">DNA-3-methyladenine glycosylase II</fullName>
        <ecNumber evidence="3">3.2.2.21</ecNumber>
    </recommendedName>
</protein>
<keyword evidence="4" id="KW-0489">Methyltransferase</keyword>
<dbReference type="InterPro" id="IPR009057">
    <property type="entry name" value="Homeodomain-like_sf"/>
</dbReference>
<comment type="caution">
    <text evidence="11">The sequence shown here is derived from an EMBL/GenBank/DDBJ whole genome shotgun (WGS) entry which is preliminary data.</text>
</comment>
<dbReference type="InterPro" id="IPR010316">
    <property type="entry name" value="AlkA_N"/>
</dbReference>
<keyword evidence="8" id="KW-0804">Transcription</keyword>
<evidence type="ECO:0000256" key="6">
    <source>
        <dbReference type="ARBA" id="ARBA00023015"/>
    </source>
</evidence>
<reference evidence="11" key="1">
    <citation type="submission" date="2020-10" db="EMBL/GenBank/DDBJ databases">
        <authorList>
            <person name="Castelo-Branco R."/>
            <person name="Eusebio N."/>
            <person name="Adriana R."/>
            <person name="Vieira A."/>
            <person name="Brugerolle De Fraissinette N."/>
            <person name="Rezende De Castro R."/>
            <person name="Schneider M.P."/>
            <person name="Vasconcelos V."/>
            <person name="Leao P.N."/>
        </authorList>
    </citation>
    <scope>NUCLEOTIDE SEQUENCE</scope>
    <source>
        <strain evidence="11">LEGE 07310</strain>
    </source>
</reference>
<dbReference type="InterPro" id="IPR011257">
    <property type="entry name" value="DNA_glycosylase"/>
</dbReference>
<evidence type="ECO:0000256" key="1">
    <source>
        <dbReference type="ARBA" id="ARBA00000086"/>
    </source>
</evidence>
<comment type="cofactor">
    <cofactor evidence="2">
        <name>Zn(2+)</name>
        <dbReference type="ChEBI" id="CHEBI:29105"/>
    </cofactor>
</comment>
<name>A0A8J7A8L2_9CYAN</name>
<dbReference type="InterPro" id="IPR018060">
    <property type="entry name" value="HTH_AraC"/>
</dbReference>
<keyword evidence="5" id="KW-0227">DNA damage</keyword>
<keyword evidence="6" id="KW-0805">Transcription regulation</keyword>
<sequence length="490" mass="53391">MATQDADCCYQAVLTRDSRFDGVFFVGVASTGIYCRTVCHARTPQRKNCTFYPSAAAAEQAGFRPCLLCRPELAPGHARIDAAGRLAAAVARRIEAGTFVEQRFETLAQELGVSPRHLRRVVRQEFGVAPIQLLQTHRLLLAKQLLTDTTLSIVDVAYASGFGSLRRFNRLFQERYRLQPTQLRKKKSAVGQDCIVSEVAYRPPLDWQALLSYLAGRAIAAVETVEANRYCRTVHIGQQRGWLSVEPANNRAALKVAISVSLVPVLLSVLSQVKALFDLAAEPQQIAAHLGAMAQQQPGLRVPGAFDSFEIAVRTIIGQQISVKAATTLMGRFVESFGEPMSTPSAQLTRLTPTAERVAQVKVSAIASLGIVEKRAKTIIALSQAIANQTLSLVPGGATEKTVSQLQTIPGIGPWTAQYIAMRVLADPDAFPYSDLGIRQALGETSPQRILAIAAPWQPWRSYAVMHLWKSLERKPVSDAVPVQSARATA</sequence>
<keyword evidence="11" id="KW-0378">Hydrolase</keyword>
<dbReference type="Gene3D" id="1.10.340.30">
    <property type="entry name" value="Hypothetical protein, domain 2"/>
    <property type="match status" value="1"/>
</dbReference>
<dbReference type="GO" id="GO:0008270">
    <property type="term" value="F:zinc ion binding"/>
    <property type="evidence" value="ECO:0007669"/>
    <property type="project" value="InterPro"/>
</dbReference>
<evidence type="ECO:0000259" key="10">
    <source>
        <dbReference type="PROSITE" id="PS01124"/>
    </source>
</evidence>
<dbReference type="SUPFAM" id="SSF48150">
    <property type="entry name" value="DNA-glycosylase"/>
    <property type="match status" value="1"/>
</dbReference>
<keyword evidence="4" id="KW-0808">Transferase</keyword>
<dbReference type="Pfam" id="PF06029">
    <property type="entry name" value="AlkA_N"/>
    <property type="match status" value="1"/>
</dbReference>
<dbReference type="GO" id="GO:0043916">
    <property type="term" value="F:DNA-7-methylguanine glycosylase activity"/>
    <property type="evidence" value="ECO:0007669"/>
    <property type="project" value="TreeGrafter"/>
</dbReference>
<dbReference type="InterPro" id="IPR003265">
    <property type="entry name" value="HhH-GPD_domain"/>
</dbReference>
<keyword evidence="11" id="KW-0326">Glycosidase</keyword>
<evidence type="ECO:0000313" key="12">
    <source>
        <dbReference type="Proteomes" id="UP000636505"/>
    </source>
</evidence>
<dbReference type="GO" id="GO:0032131">
    <property type="term" value="F:alkylated DNA binding"/>
    <property type="evidence" value="ECO:0007669"/>
    <property type="project" value="TreeGrafter"/>
</dbReference>
<dbReference type="GO" id="GO:0032259">
    <property type="term" value="P:methylation"/>
    <property type="evidence" value="ECO:0007669"/>
    <property type="project" value="UniProtKB-KW"/>
</dbReference>
<evidence type="ECO:0000256" key="9">
    <source>
        <dbReference type="ARBA" id="ARBA00023204"/>
    </source>
</evidence>
<dbReference type="GO" id="GO:0032993">
    <property type="term" value="C:protein-DNA complex"/>
    <property type="evidence" value="ECO:0007669"/>
    <property type="project" value="TreeGrafter"/>
</dbReference>
<dbReference type="Gene3D" id="1.10.1670.10">
    <property type="entry name" value="Helix-hairpin-Helix base-excision DNA repair enzymes (C-terminal)"/>
    <property type="match status" value="1"/>
</dbReference>
<dbReference type="AlphaFoldDB" id="A0A8J7A8L2"/>
<evidence type="ECO:0000256" key="7">
    <source>
        <dbReference type="ARBA" id="ARBA00023159"/>
    </source>
</evidence>
<dbReference type="InterPro" id="IPR023170">
    <property type="entry name" value="HhH_base_excis_C"/>
</dbReference>
<dbReference type="PANTHER" id="PTHR43003:SF13">
    <property type="entry name" value="DNA-3-METHYLADENINE GLYCOSYLASE 2"/>
    <property type="match status" value="1"/>
</dbReference>
<dbReference type="SUPFAM" id="SSF46689">
    <property type="entry name" value="Homeodomain-like"/>
    <property type="match status" value="1"/>
</dbReference>
<keyword evidence="9" id="KW-0234">DNA repair</keyword>
<evidence type="ECO:0000256" key="8">
    <source>
        <dbReference type="ARBA" id="ARBA00023163"/>
    </source>
</evidence>
<dbReference type="CDD" id="cd00056">
    <property type="entry name" value="ENDO3c"/>
    <property type="match status" value="1"/>
</dbReference>
<dbReference type="RefSeq" id="WP_193904635.1">
    <property type="nucleotide sequence ID" value="NZ_JADEXG010000002.1"/>
</dbReference>
<dbReference type="GO" id="GO:0008168">
    <property type="term" value="F:methyltransferase activity"/>
    <property type="evidence" value="ECO:0007669"/>
    <property type="project" value="UniProtKB-KW"/>
</dbReference>
<evidence type="ECO:0000256" key="3">
    <source>
        <dbReference type="ARBA" id="ARBA00012000"/>
    </source>
</evidence>
<gene>
    <name evidence="11" type="primary">alkA</name>
    <name evidence="11" type="ORF">IQ241_01435</name>
</gene>
<feature type="domain" description="HTH araC/xylS-type" evidence="10">
    <location>
        <begin position="84"/>
        <end position="186"/>
    </location>
</feature>
<evidence type="ECO:0000256" key="2">
    <source>
        <dbReference type="ARBA" id="ARBA00001947"/>
    </source>
</evidence>
<dbReference type="NCBIfam" id="NF007641">
    <property type="entry name" value="PRK10308.1"/>
    <property type="match status" value="1"/>
</dbReference>
<dbReference type="PANTHER" id="PTHR43003">
    <property type="entry name" value="DNA-3-METHYLADENINE GLYCOSYLASE"/>
    <property type="match status" value="1"/>
</dbReference>
<accession>A0A8J7A8L2</accession>
<dbReference type="InterPro" id="IPR035451">
    <property type="entry name" value="Ada-like_dom_sf"/>
</dbReference>
<dbReference type="SMART" id="SM00478">
    <property type="entry name" value="ENDO3c"/>
    <property type="match status" value="1"/>
</dbReference>
<evidence type="ECO:0000313" key="11">
    <source>
        <dbReference type="EMBL" id="MBE9075971.1"/>
    </source>
</evidence>
<dbReference type="GO" id="GO:0005737">
    <property type="term" value="C:cytoplasm"/>
    <property type="evidence" value="ECO:0007669"/>
    <property type="project" value="TreeGrafter"/>
</dbReference>